<accession>A0A7Y6ULQ5</accession>
<evidence type="ECO:0000256" key="1">
    <source>
        <dbReference type="SAM" id="SignalP"/>
    </source>
</evidence>
<keyword evidence="3" id="KW-1185">Reference proteome</keyword>
<sequence>MKTTVHTALAAALVATAVIGGASAAFAGGSYYEGISPTRLFTERAPQAVGSSTLNIRGSEAGYIDRTATGSVYNYDAKPRVAQGGEGEYYQGISR</sequence>
<reference evidence="2 3" key="1">
    <citation type="submission" date="2020-06" db="EMBL/GenBank/DDBJ databases">
        <authorList>
            <person name="Grouzdev D.S."/>
        </authorList>
    </citation>
    <scope>NUCLEOTIDE SEQUENCE [LARGE SCALE GENOMIC DNA]</scope>
    <source>
        <strain evidence="2 3">HO-A22</strain>
    </source>
</reference>
<comment type="caution">
    <text evidence="2">The sequence shown here is derived from an EMBL/GenBank/DDBJ whole genome shotgun (WGS) entry which is preliminary data.</text>
</comment>
<dbReference type="RefSeq" id="WP_176351992.1">
    <property type="nucleotide sequence ID" value="NZ_JABWDU010000001.1"/>
</dbReference>
<name>A0A7Y6ULQ5_9HYPH</name>
<dbReference type="Proteomes" id="UP000520198">
    <property type="component" value="Unassembled WGS sequence"/>
</dbReference>
<dbReference type="EMBL" id="JABWDU010000001">
    <property type="protein sequence ID" value="NVD38355.1"/>
    <property type="molecule type" value="Genomic_DNA"/>
</dbReference>
<evidence type="ECO:0000313" key="3">
    <source>
        <dbReference type="Proteomes" id="UP000520198"/>
    </source>
</evidence>
<feature type="chain" id="PRO_5030544001" evidence="1">
    <location>
        <begin position="28"/>
        <end position="95"/>
    </location>
</feature>
<gene>
    <name evidence="2" type="ORF">HT585_05770</name>
</gene>
<dbReference type="AlphaFoldDB" id="A0A7Y6ULQ5"/>
<protein>
    <submittedName>
        <fullName evidence="2">Uncharacterized protein</fullName>
    </submittedName>
</protein>
<evidence type="ECO:0000313" key="2">
    <source>
        <dbReference type="EMBL" id="NVD38355.1"/>
    </source>
</evidence>
<keyword evidence="1" id="KW-0732">Signal</keyword>
<proteinExistence type="predicted"/>
<organism evidence="2 3">
    <name type="scientific">Ensifer oleiphilus</name>
    <dbReference type="NCBI Taxonomy" id="2742698"/>
    <lineage>
        <taxon>Bacteria</taxon>
        <taxon>Pseudomonadati</taxon>
        <taxon>Pseudomonadota</taxon>
        <taxon>Alphaproteobacteria</taxon>
        <taxon>Hyphomicrobiales</taxon>
        <taxon>Rhizobiaceae</taxon>
        <taxon>Sinorhizobium/Ensifer group</taxon>
        <taxon>Ensifer</taxon>
    </lineage>
</organism>
<feature type="signal peptide" evidence="1">
    <location>
        <begin position="1"/>
        <end position="27"/>
    </location>
</feature>